<evidence type="ECO:0000256" key="3">
    <source>
        <dbReference type="ARBA" id="ARBA00022759"/>
    </source>
</evidence>
<comment type="cofactor">
    <cofactor evidence="1">
        <name>a divalent metal cation</name>
        <dbReference type="ChEBI" id="CHEBI:60240"/>
    </cofactor>
</comment>
<dbReference type="Pfam" id="PF08340">
    <property type="entry name" value="YicC-like_C"/>
    <property type="match status" value="1"/>
</dbReference>
<proteinExistence type="inferred from homology"/>
<dbReference type="PANTHER" id="PTHR30636:SF3">
    <property type="entry name" value="UPF0701 PROTEIN YICC"/>
    <property type="match status" value="1"/>
</dbReference>
<comment type="caution">
    <text evidence="8">The sequence shown here is derived from an EMBL/GenBank/DDBJ whole genome shotgun (WGS) entry which is preliminary data.</text>
</comment>
<dbReference type="STRING" id="861450.HMPREF0080_00753"/>
<keyword evidence="3" id="KW-0255">Endonuclease</keyword>
<evidence type="ECO:0000259" key="7">
    <source>
        <dbReference type="Pfam" id="PF08340"/>
    </source>
</evidence>
<dbReference type="EMBL" id="AGCJ01000023">
    <property type="protein sequence ID" value="EHM42208.1"/>
    <property type="molecule type" value="Genomic_DNA"/>
</dbReference>
<evidence type="ECO:0000313" key="9">
    <source>
        <dbReference type="Proteomes" id="UP000005481"/>
    </source>
</evidence>
<comment type="similarity">
    <text evidence="5">Belongs to the YicC/YloC family.</text>
</comment>
<keyword evidence="4" id="KW-0378">Hydrolase</keyword>
<dbReference type="NCBIfam" id="TIGR00255">
    <property type="entry name" value="YicC/YloC family endoribonuclease"/>
    <property type="match status" value="1"/>
</dbReference>
<evidence type="ECO:0000256" key="1">
    <source>
        <dbReference type="ARBA" id="ARBA00001968"/>
    </source>
</evidence>
<protein>
    <submittedName>
        <fullName evidence="8">TIGR00255-like family protein</fullName>
    </submittedName>
</protein>
<name>G9YGI6_9FIRM</name>
<dbReference type="Proteomes" id="UP000005481">
    <property type="component" value="Unassembled WGS sequence"/>
</dbReference>
<dbReference type="PATRIC" id="fig|861450.3.peg.718"/>
<organism evidence="8 9">
    <name type="scientific">Anaeroglobus geminatus F0357</name>
    <dbReference type="NCBI Taxonomy" id="861450"/>
    <lineage>
        <taxon>Bacteria</taxon>
        <taxon>Bacillati</taxon>
        <taxon>Bacillota</taxon>
        <taxon>Negativicutes</taxon>
        <taxon>Veillonellales</taxon>
        <taxon>Veillonellaceae</taxon>
        <taxon>Anaeroglobus</taxon>
    </lineage>
</organism>
<feature type="domain" description="Endoribonuclease YicC-like C-terminal" evidence="7">
    <location>
        <begin position="172"/>
        <end position="291"/>
    </location>
</feature>
<evidence type="ECO:0000259" key="6">
    <source>
        <dbReference type="Pfam" id="PF03755"/>
    </source>
</evidence>
<dbReference type="InterPro" id="IPR013527">
    <property type="entry name" value="YicC-like_N"/>
</dbReference>
<evidence type="ECO:0000256" key="5">
    <source>
        <dbReference type="ARBA" id="ARBA00035648"/>
    </source>
</evidence>
<keyword evidence="9" id="KW-1185">Reference proteome</keyword>
<reference evidence="8 9" key="1">
    <citation type="submission" date="2011-08" db="EMBL/GenBank/DDBJ databases">
        <authorList>
            <person name="Weinstock G."/>
            <person name="Sodergren E."/>
            <person name="Clifton S."/>
            <person name="Fulton L."/>
            <person name="Fulton B."/>
            <person name="Courtney L."/>
            <person name="Fronick C."/>
            <person name="Harrison M."/>
            <person name="Strong C."/>
            <person name="Farmer C."/>
            <person name="Delahaunty K."/>
            <person name="Markovic C."/>
            <person name="Hall O."/>
            <person name="Minx P."/>
            <person name="Tomlinson C."/>
            <person name="Mitreva M."/>
            <person name="Hou S."/>
            <person name="Chen J."/>
            <person name="Wollam A."/>
            <person name="Pepin K.H."/>
            <person name="Johnson M."/>
            <person name="Bhonagiri V."/>
            <person name="Zhang X."/>
            <person name="Suruliraj S."/>
            <person name="Warren W."/>
            <person name="Chinwalla A."/>
            <person name="Mardis E.R."/>
            <person name="Wilson R.K."/>
        </authorList>
    </citation>
    <scope>NUCLEOTIDE SEQUENCE [LARGE SCALE GENOMIC DNA]</scope>
    <source>
        <strain evidence="8 9">F0357</strain>
    </source>
</reference>
<sequence>MTGFGSGTFSDGKLSVTIEIKAVNQRFLELNIRMPRAYMALEDRLRNAVKKTIHRGKVDMFVTVTELERQPQEIRIDYAALEACKVALDTAKQRFFNDEPATLGEIISLCSDWFTQEPPVIDTKAVRPVFDNAVTQALDAITAMRDREGEIIHTDLLKRADLMEEYIDSIAGKREDIVTAYAERLHNRIVNLLEPAGVPVDEGRILQEVAVFADKSDFTEEVVRLRSHVLQLKKLLNSGGDVGRSLDFLIQEINRETNTVGAKTQDMDVTETVLHIKNELEKVREQIQNIE</sequence>
<dbReference type="InterPro" id="IPR013551">
    <property type="entry name" value="YicC-like_C"/>
</dbReference>
<evidence type="ECO:0000256" key="4">
    <source>
        <dbReference type="ARBA" id="ARBA00022801"/>
    </source>
</evidence>
<keyword evidence="2" id="KW-0540">Nuclease</keyword>
<dbReference type="HOGENOM" id="CLU_076609_1_0_9"/>
<dbReference type="Pfam" id="PF03755">
    <property type="entry name" value="YicC-like_N"/>
    <property type="match status" value="1"/>
</dbReference>
<dbReference type="AlphaFoldDB" id="G9YGI6"/>
<dbReference type="PANTHER" id="PTHR30636">
    <property type="entry name" value="UPF0701 PROTEIN YICC"/>
    <property type="match status" value="1"/>
</dbReference>
<accession>G9YGI6</accession>
<dbReference type="InterPro" id="IPR005229">
    <property type="entry name" value="YicC/YloC-like"/>
</dbReference>
<gene>
    <name evidence="8" type="ORF">HMPREF0080_00753</name>
</gene>
<feature type="domain" description="Endoribonuclease YicC-like N-terminal" evidence="6">
    <location>
        <begin position="1"/>
        <end position="152"/>
    </location>
</feature>
<dbReference type="GO" id="GO:0004521">
    <property type="term" value="F:RNA endonuclease activity"/>
    <property type="evidence" value="ECO:0007669"/>
    <property type="project" value="InterPro"/>
</dbReference>
<dbReference type="GO" id="GO:0016787">
    <property type="term" value="F:hydrolase activity"/>
    <property type="evidence" value="ECO:0007669"/>
    <property type="project" value="UniProtKB-KW"/>
</dbReference>
<dbReference type="RefSeq" id="WP_006789740.1">
    <property type="nucleotide sequence ID" value="NZ_JH417574.1"/>
</dbReference>
<evidence type="ECO:0000256" key="2">
    <source>
        <dbReference type="ARBA" id="ARBA00022722"/>
    </source>
</evidence>
<evidence type="ECO:0000313" key="8">
    <source>
        <dbReference type="EMBL" id="EHM42208.1"/>
    </source>
</evidence>
<dbReference type="eggNOG" id="COG1561">
    <property type="taxonomic scope" value="Bacteria"/>
</dbReference>